<evidence type="ECO:0008006" key="15">
    <source>
        <dbReference type="Google" id="ProtNLM"/>
    </source>
</evidence>
<dbReference type="InterPro" id="IPR005170">
    <property type="entry name" value="Transptr-assoc_dom"/>
</dbReference>
<evidence type="ECO:0000256" key="1">
    <source>
        <dbReference type="ARBA" id="ARBA00004141"/>
    </source>
</evidence>
<dbReference type="CDD" id="cd04590">
    <property type="entry name" value="CBS_pair_CorC_HlyC_assoc"/>
    <property type="match status" value="1"/>
</dbReference>
<evidence type="ECO:0000256" key="7">
    <source>
        <dbReference type="ARBA" id="ARBA00023136"/>
    </source>
</evidence>
<name>A0A0P6VL83_9HYPH</name>
<evidence type="ECO:0000259" key="12">
    <source>
        <dbReference type="PROSITE" id="PS51846"/>
    </source>
</evidence>
<dbReference type="Gene3D" id="3.30.465.10">
    <property type="match status" value="1"/>
</dbReference>
<dbReference type="PANTHER" id="PTHR22777">
    <property type="entry name" value="HEMOLYSIN-RELATED"/>
    <property type="match status" value="1"/>
</dbReference>
<reference evidence="13 14" key="1">
    <citation type="submission" date="2015-09" db="EMBL/GenBank/DDBJ databases">
        <authorList>
            <person name="Jackson K.R."/>
            <person name="Lunt B.L."/>
            <person name="Fisher J.N.B."/>
            <person name="Gardner A.V."/>
            <person name="Bailey M.E."/>
            <person name="Deus L.M."/>
            <person name="Earl A.S."/>
            <person name="Gibby P.D."/>
            <person name="Hartmann K.A."/>
            <person name="Liu J.E."/>
            <person name="Manci A.M."/>
            <person name="Nielsen D.A."/>
            <person name="Solomon M.B."/>
            <person name="Breakwell D.P."/>
            <person name="Burnett S.H."/>
            <person name="Grose J.H."/>
        </authorList>
    </citation>
    <scope>NUCLEOTIDE SEQUENCE [LARGE SCALE GENOMIC DNA]</scope>
    <source>
        <strain evidence="13 14">16</strain>
    </source>
</reference>
<evidence type="ECO:0000256" key="4">
    <source>
        <dbReference type="ARBA" id="ARBA00022737"/>
    </source>
</evidence>
<dbReference type="EMBL" id="LJYW01000001">
    <property type="protein sequence ID" value="KPL50888.1"/>
    <property type="molecule type" value="Genomic_DNA"/>
</dbReference>
<dbReference type="PROSITE" id="PS51846">
    <property type="entry name" value="CNNM"/>
    <property type="match status" value="1"/>
</dbReference>
<dbReference type="InterPro" id="IPR016169">
    <property type="entry name" value="FAD-bd_PCMH_sub2"/>
</dbReference>
<evidence type="ECO:0000256" key="3">
    <source>
        <dbReference type="ARBA" id="ARBA00022692"/>
    </source>
</evidence>
<gene>
    <name evidence="13" type="ORF">ABB55_00485</name>
</gene>
<dbReference type="InterPro" id="IPR046342">
    <property type="entry name" value="CBS_dom_sf"/>
</dbReference>
<evidence type="ECO:0000313" key="14">
    <source>
        <dbReference type="Proteomes" id="UP000048984"/>
    </source>
</evidence>
<feature type="transmembrane region" description="Helical" evidence="10">
    <location>
        <begin position="12"/>
        <end position="33"/>
    </location>
</feature>
<dbReference type="GO" id="GO:0050660">
    <property type="term" value="F:flavin adenine dinucleotide binding"/>
    <property type="evidence" value="ECO:0007669"/>
    <property type="project" value="InterPro"/>
</dbReference>
<evidence type="ECO:0000313" key="13">
    <source>
        <dbReference type="EMBL" id="KPL50888.1"/>
    </source>
</evidence>
<proteinExistence type="inferred from homology"/>
<dbReference type="SUPFAM" id="SSF56176">
    <property type="entry name" value="FAD-binding/transporter-associated domain-like"/>
    <property type="match status" value="1"/>
</dbReference>
<dbReference type="InterPro" id="IPR000644">
    <property type="entry name" value="CBS_dom"/>
</dbReference>
<keyword evidence="5 9" id="KW-1133">Transmembrane helix</keyword>
<evidence type="ECO:0000256" key="9">
    <source>
        <dbReference type="PROSITE-ProRule" id="PRU01193"/>
    </source>
</evidence>
<dbReference type="Pfam" id="PF00571">
    <property type="entry name" value="CBS"/>
    <property type="match status" value="1"/>
</dbReference>
<keyword evidence="3 9" id="KW-0812">Transmembrane</keyword>
<evidence type="ECO:0000256" key="2">
    <source>
        <dbReference type="ARBA" id="ARBA00006446"/>
    </source>
</evidence>
<dbReference type="PANTHER" id="PTHR22777:SF17">
    <property type="entry name" value="UPF0053 PROTEIN SLL0260"/>
    <property type="match status" value="1"/>
</dbReference>
<comment type="similarity">
    <text evidence="2">Belongs to the UPF0053 family. Hemolysin C subfamily.</text>
</comment>
<sequence length="450" mass="48263">MDQEGLGARVHGMIGLELLFFFALTLVNGFFAMSEMALVSARRARLGPLAESGDLRAQRAIELGENPTRFLSSVQIGITVTGLLAGAASGAALAGRFAEFLIFAAPGIQAWADEIAFTVVIVFMTFVTLIFGELVPKRIAIAAPEPIALWVAGPISVVSRIASPFVGLLSIASNAVLTLFGVRESTGGEVTEEEVMHVLAEGVQAGVLDPEERELLEGVMRVADRPVRAIMTPRPDLYWIDPNDPPEQMRREIAECPYSLVVVATGSIDEPTGVVYKKDLLADALAGRPVDIAAALREPIVVPENAQVLKLLETFRGTPTHCAFVVDEYGSLQGLITLTDIIEGIAGDLADVDAPHGGPVRRDDGSWLLDGDTDIGDLERLVDLPELEHGSYHTLGGLMLSVLNRIPTEGEKAVIGDFVFEVMDMDGRRIDKVLISPRPTGRAVPEEDVA</sequence>
<dbReference type="RefSeq" id="WP_054357051.1">
    <property type="nucleotide sequence ID" value="NZ_LJYW01000001.1"/>
</dbReference>
<dbReference type="Pfam" id="PF01595">
    <property type="entry name" value="CNNM"/>
    <property type="match status" value="1"/>
</dbReference>
<keyword evidence="14" id="KW-1185">Reference proteome</keyword>
<comment type="subcellular location">
    <subcellularLocation>
        <location evidence="1">Membrane</location>
        <topology evidence="1">Multi-pass membrane protein</topology>
    </subcellularLocation>
</comment>
<dbReference type="PROSITE" id="PS51371">
    <property type="entry name" value="CBS"/>
    <property type="match status" value="1"/>
</dbReference>
<feature type="transmembrane region" description="Helical" evidence="10">
    <location>
        <begin position="76"/>
        <end position="95"/>
    </location>
</feature>
<keyword evidence="7 9" id="KW-0472">Membrane</keyword>
<organism evidence="13 14">
    <name type="scientific">Prosthecodimorpha hirschii</name>
    <dbReference type="NCBI Taxonomy" id="665126"/>
    <lineage>
        <taxon>Bacteria</taxon>
        <taxon>Pseudomonadati</taxon>
        <taxon>Pseudomonadota</taxon>
        <taxon>Alphaproteobacteria</taxon>
        <taxon>Hyphomicrobiales</taxon>
        <taxon>Ancalomicrobiaceae</taxon>
        <taxon>Prosthecodimorpha</taxon>
    </lineage>
</organism>
<keyword evidence="4" id="KW-0677">Repeat</keyword>
<feature type="transmembrane region" description="Helical" evidence="10">
    <location>
        <begin position="147"/>
        <end position="169"/>
    </location>
</feature>
<feature type="domain" description="CNNM transmembrane" evidence="12">
    <location>
        <begin position="10"/>
        <end position="212"/>
    </location>
</feature>
<accession>A0A0P6VL83</accession>
<comment type="caution">
    <text evidence="13">The sequence shown here is derived from an EMBL/GenBank/DDBJ whole genome shotgun (WGS) entry which is preliminary data.</text>
</comment>
<evidence type="ECO:0000259" key="11">
    <source>
        <dbReference type="PROSITE" id="PS51371"/>
    </source>
</evidence>
<dbReference type="InterPro" id="IPR036318">
    <property type="entry name" value="FAD-bd_PCMH-like_sf"/>
</dbReference>
<dbReference type="Proteomes" id="UP000048984">
    <property type="component" value="Unassembled WGS sequence"/>
</dbReference>
<evidence type="ECO:0000256" key="10">
    <source>
        <dbReference type="SAM" id="Phobius"/>
    </source>
</evidence>
<evidence type="ECO:0000256" key="6">
    <source>
        <dbReference type="ARBA" id="ARBA00023122"/>
    </source>
</evidence>
<dbReference type="SUPFAM" id="SSF54631">
    <property type="entry name" value="CBS-domain pair"/>
    <property type="match status" value="1"/>
</dbReference>
<keyword evidence="6 8" id="KW-0129">CBS domain</keyword>
<dbReference type="InterPro" id="IPR002550">
    <property type="entry name" value="CNNM"/>
</dbReference>
<dbReference type="SMART" id="SM01091">
    <property type="entry name" value="CorC_HlyC"/>
    <property type="match status" value="1"/>
</dbReference>
<dbReference type="AlphaFoldDB" id="A0A0P6VL83"/>
<evidence type="ECO:0000256" key="8">
    <source>
        <dbReference type="PROSITE-ProRule" id="PRU00703"/>
    </source>
</evidence>
<evidence type="ECO:0000256" key="5">
    <source>
        <dbReference type="ARBA" id="ARBA00022989"/>
    </source>
</evidence>
<dbReference type="InterPro" id="IPR044751">
    <property type="entry name" value="Ion_transp-like_CBS"/>
</dbReference>
<dbReference type="Pfam" id="PF03471">
    <property type="entry name" value="CorC_HlyC"/>
    <property type="match status" value="1"/>
</dbReference>
<feature type="transmembrane region" description="Helical" evidence="10">
    <location>
        <begin position="115"/>
        <end position="135"/>
    </location>
</feature>
<feature type="domain" description="CBS" evidence="11">
    <location>
        <begin position="295"/>
        <end position="352"/>
    </location>
</feature>
<protein>
    <recommendedName>
        <fullName evidence="15">Hemolysin</fullName>
    </recommendedName>
</protein>
<dbReference type="Gene3D" id="3.10.580.10">
    <property type="entry name" value="CBS-domain"/>
    <property type="match status" value="1"/>
</dbReference>
<dbReference type="GO" id="GO:0005886">
    <property type="term" value="C:plasma membrane"/>
    <property type="evidence" value="ECO:0007669"/>
    <property type="project" value="TreeGrafter"/>
</dbReference>
<reference evidence="13 14" key="2">
    <citation type="submission" date="2015-10" db="EMBL/GenBank/DDBJ databases">
        <title>Draft Genome Sequence of Prosthecomicrobium hirschii ATCC 27832.</title>
        <authorList>
            <person name="Daniel J."/>
            <person name="Givan S.A."/>
            <person name="Brun Y.V."/>
            <person name="Brown P.J."/>
        </authorList>
    </citation>
    <scope>NUCLEOTIDE SEQUENCE [LARGE SCALE GENOMIC DNA]</scope>
    <source>
        <strain evidence="13 14">16</strain>
    </source>
</reference>
<dbReference type="STRING" id="665126.ABB55_00485"/>